<accession>G8TYG9</accession>
<evidence type="ECO:0000313" key="2">
    <source>
        <dbReference type="Proteomes" id="UP000005439"/>
    </source>
</evidence>
<reference evidence="2" key="1">
    <citation type="submission" date="2011-12" db="EMBL/GenBank/DDBJ databases">
        <title>The complete genome of chromosome of Sulfobacillus acidophilus DSM 10332.</title>
        <authorList>
            <person name="Lucas S."/>
            <person name="Han J."/>
            <person name="Lapidus A."/>
            <person name="Bruce D."/>
            <person name="Goodwin L."/>
            <person name="Pitluck S."/>
            <person name="Peters L."/>
            <person name="Kyrpides N."/>
            <person name="Mavromatis K."/>
            <person name="Ivanova N."/>
            <person name="Mikhailova N."/>
            <person name="Chertkov O."/>
            <person name="Saunders E."/>
            <person name="Detter J.C."/>
            <person name="Tapia R."/>
            <person name="Han C."/>
            <person name="Land M."/>
            <person name="Hauser L."/>
            <person name="Markowitz V."/>
            <person name="Cheng J.-F."/>
            <person name="Hugenholtz P."/>
            <person name="Woyke T."/>
            <person name="Wu D."/>
            <person name="Pukall R."/>
            <person name="Gehrich-Schroeter G."/>
            <person name="Schneider S."/>
            <person name="Klenk H.-P."/>
            <person name="Eisen J.A."/>
        </authorList>
    </citation>
    <scope>NUCLEOTIDE SEQUENCE [LARGE SCALE GENOMIC DNA]</scope>
    <source>
        <strain evidence="2">ATCC 700253 / DSM 10332 / NAL</strain>
    </source>
</reference>
<sequence>MMDRLLENDTVLKILSVIAAIFLWFQAGPLQTQPINHEIGPIPVGFPTPNPHLTVISIQPSTVTVTVKGPPAAFTGTAASDVYAIVNLAGLTKSGTYSLKVVASVPPNTSLVSVSPNRVIVTVARLGASRAPVAIRTSGTLAPGYQLTGTDTAVKSATISGPVNDLNQVRQVVGTLVLNGQTSSFQSPVVLEPVNAAGRLVPHVEVNPPTVTVSATVQAIPPQKVLPVVGQYTGQPAPGYKITQIAVYPATVTVTGPSSILNGLTHLNTPAISVAGATGTVSKTVSVTLPGGVALVNSGTVTVTVTIQHQG</sequence>
<proteinExistence type="predicted"/>
<dbReference type="Gene3D" id="2.170.120.40">
    <property type="entry name" value="YbbR-like domain"/>
    <property type="match status" value="2"/>
</dbReference>
<dbReference type="Proteomes" id="UP000005439">
    <property type="component" value="Chromosome"/>
</dbReference>
<dbReference type="Gene3D" id="2.170.120.30">
    <property type="match status" value="1"/>
</dbReference>
<keyword evidence="2" id="KW-1185">Reference proteome</keyword>
<dbReference type="PANTHER" id="PTHR37804:SF1">
    <property type="entry name" value="CDAA REGULATORY PROTEIN CDAR"/>
    <property type="match status" value="1"/>
</dbReference>
<dbReference type="PATRIC" id="fig|679936.5.peg.2863"/>
<evidence type="ECO:0000313" key="1">
    <source>
        <dbReference type="EMBL" id="AEW06230.1"/>
    </source>
</evidence>
<protein>
    <submittedName>
        <fullName evidence="1">YbbR family protein</fullName>
    </submittedName>
</protein>
<dbReference type="STRING" id="679936.Sulac_2769"/>
<dbReference type="Pfam" id="PF07949">
    <property type="entry name" value="YbbR"/>
    <property type="match status" value="3"/>
</dbReference>
<gene>
    <name evidence="1" type="ordered locus">Sulac_2769</name>
</gene>
<dbReference type="EMBL" id="CP003179">
    <property type="protein sequence ID" value="AEW06230.1"/>
    <property type="molecule type" value="Genomic_DNA"/>
</dbReference>
<dbReference type="InterPro" id="IPR012505">
    <property type="entry name" value="YbbR"/>
</dbReference>
<dbReference type="PANTHER" id="PTHR37804">
    <property type="entry name" value="CDAA REGULATORY PROTEIN CDAR"/>
    <property type="match status" value="1"/>
</dbReference>
<dbReference type="KEGG" id="sap:Sulac_2769"/>
<dbReference type="InterPro" id="IPR053154">
    <property type="entry name" value="c-di-AMP_regulator"/>
</dbReference>
<organism evidence="1 2">
    <name type="scientific">Sulfobacillus acidophilus (strain ATCC 700253 / DSM 10332 / NAL)</name>
    <dbReference type="NCBI Taxonomy" id="679936"/>
    <lineage>
        <taxon>Bacteria</taxon>
        <taxon>Bacillati</taxon>
        <taxon>Bacillota</taxon>
        <taxon>Clostridia</taxon>
        <taxon>Eubacteriales</taxon>
        <taxon>Clostridiales Family XVII. Incertae Sedis</taxon>
        <taxon>Sulfobacillus</taxon>
    </lineage>
</organism>
<name>G8TYG9_SULAD</name>
<dbReference type="AlphaFoldDB" id="G8TYG9"/>
<dbReference type="HOGENOM" id="CLU_039811_1_1_9"/>
<reference evidence="1 2" key="2">
    <citation type="journal article" date="2012" name="Stand. Genomic Sci.">
        <title>Complete genome sequence of the moderately thermophilic mineral-sulfide-oxidizing firmicute Sulfobacillus acidophilus type strain (NAL(T)).</title>
        <authorList>
            <person name="Anderson I."/>
            <person name="Chertkov O."/>
            <person name="Chen A."/>
            <person name="Saunders E."/>
            <person name="Lapidus A."/>
            <person name="Nolan M."/>
            <person name="Lucas S."/>
            <person name="Hammon N."/>
            <person name="Deshpande S."/>
            <person name="Cheng J.F."/>
            <person name="Han C."/>
            <person name="Tapia R."/>
            <person name="Goodwin L.A."/>
            <person name="Pitluck S."/>
            <person name="Liolios K."/>
            <person name="Pagani I."/>
            <person name="Ivanova N."/>
            <person name="Mikhailova N."/>
            <person name="Pati A."/>
            <person name="Palaniappan K."/>
            <person name="Land M."/>
            <person name="Pan C."/>
            <person name="Rohde M."/>
            <person name="Pukall R."/>
            <person name="Goker M."/>
            <person name="Detter J.C."/>
            <person name="Woyke T."/>
            <person name="Bristow J."/>
            <person name="Eisen J.A."/>
            <person name="Markowitz V."/>
            <person name="Hugenholtz P."/>
            <person name="Kyrpides N.C."/>
            <person name="Klenk H.P."/>
            <person name="Mavromatis K."/>
        </authorList>
    </citation>
    <scope>NUCLEOTIDE SEQUENCE [LARGE SCALE GENOMIC DNA]</scope>
    <source>
        <strain evidence="2">ATCC 700253 / DSM 10332 / NAL</strain>
    </source>
</reference>